<feature type="compositionally biased region" description="Polar residues" evidence="1">
    <location>
        <begin position="7"/>
        <end position="25"/>
    </location>
</feature>
<dbReference type="OrthoDB" id="779821at2759"/>
<keyword evidence="3" id="KW-1185">Reference proteome</keyword>
<feature type="region of interest" description="Disordered" evidence="1">
    <location>
        <begin position="1"/>
        <end position="25"/>
    </location>
</feature>
<dbReference type="Proteomes" id="UP000325577">
    <property type="component" value="Linkage Group LG17"/>
</dbReference>
<dbReference type="PANTHER" id="PTHR35834:SF2">
    <property type="entry name" value="ATAXIN-10 DOMAIN-CONTAINING PROTEIN"/>
    <property type="match status" value="1"/>
</dbReference>
<organism evidence="2 3">
    <name type="scientific">Nyssa sinensis</name>
    <dbReference type="NCBI Taxonomy" id="561372"/>
    <lineage>
        <taxon>Eukaryota</taxon>
        <taxon>Viridiplantae</taxon>
        <taxon>Streptophyta</taxon>
        <taxon>Embryophyta</taxon>
        <taxon>Tracheophyta</taxon>
        <taxon>Spermatophyta</taxon>
        <taxon>Magnoliopsida</taxon>
        <taxon>eudicotyledons</taxon>
        <taxon>Gunneridae</taxon>
        <taxon>Pentapetalae</taxon>
        <taxon>asterids</taxon>
        <taxon>Cornales</taxon>
        <taxon>Nyssaceae</taxon>
        <taxon>Nyssa</taxon>
    </lineage>
</organism>
<name>A0A5J5AXW5_9ASTE</name>
<accession>A0A5J5AXW5</accession>
<dbReference type="SUPFAM" id="SSF48371">
    <property type="entry name" value="ARM repeat"/>
    <property type="match status" value="1"/>
</dbReference>
<evidence type="ECO:0000313" key="2">
    <source>
        <dbReference type="EMBL" id="KAA8535170.1"/>
    </source>
</evidence>
<dbReference type="PANTHER" id="PTHR35834">
    <property type="entry name" value="ARMADILLO-TYPE FOLD PROTEIN-RELATED"/>
    <property type="match status" value="1"/>
</dbReference>
<dbReference type="InterPro" id="IPR011989">
    <property type="entry name" value="ARM-like"/>
</dbReference>
<gene>
    <name evidence="2" type="ORF">F0562_030173</name>
</gene>
<proteinExistence type="predicted"/>
<dbReference type="InterPro" id="IPR016024">
    <property type="entry name" value="ARM-type_fold"/>
</dbReference>
<dbReference type="Gene3D" id="1.25.10.10">
    <property type="entry name" value="Leucine-rich Repeat Variant"/>
    <property type="match status" value="1"/>
</dbReference>
<sequence>MGFEQLGRSQQDWSLSSFQTGADKSPLSFSISAAMEEVAAKEENQQVLRVLEALKEASHELQAHPNPNSADSNSSAVKALLELETEAETILSSDPYLSTLAHHLTNLKTIVDSLQRSRGHYGLRSFLTRRVSTHEISRVAGSIESEIQAWIDRESIENLVRALRRSSPPSSSFNEEDLIQILDQFVNRLAQGFNRELQDLILKSKVFTELESVLCSSNFSKNVREKAAFTIAELIRFNKDVFVGQVLMEDVSLRIMAMDCVLEIGYFGRKDAIDAMIKADLVKKLVELQRSELGGDLIDMGKFEDESENSGVGPVGMEGKGKRESKERRFLDSHPFASCVARFAVQLEVGEGLRQREKRAFKQEILKRVREVSVSDAEAATIVAEVLWGSSP</sequence>
<evidence type="ECO:0000313" key="3">
    <source>
        <dbReference type="Proteomes" id="UP000325577"/>
    </source>
</evidence>
<reference evidence="2 3" key="1">
    <citation type="submission" date="2019-09" db="EMBL/GenBank/DDBJ databases">
        <title>A chromosome-level genome assembly of the Chinese tupelo Nyssa sinensis.</title>
        <authorList>
            <person name="Yang X."/>
            <person name="Kang M."/>
            <person name="Yang Y."/>
            <person name="Xiong H."/>
            <person name="Wang M."/>
            <person name="Zhang Z."/>
            <person name="Wang Z."/>
            <person name="Wu H."/>
            <person name="Ma T."/>
            <person name="Liu J."/>
            <person name="Xi Z."/>
        </authorList>
    </citation>
    <scope>NUCLEOTIDE SEQUENCE [LARGE SCALE GENOMIC DNA]</scope>
    <source>
        <strain evidence="2">J267</strain>
        <tissue evidence="2">Leaf</tissue>
    </source>
</reference>
<protein>
    <submittedName>
        <fullName evidence="2">Uncharacterized protein</fullName>
    </submittedName>
</protein>
<dbReference type="AlphaFoldDB" id="A0A5J5AXW5"/>
<evidence type="ECO:0000256" key="1">
    <source>
        <dbReference type="SAM" id="MobiDB-lite"/>
    </source>
</evidence>
<dbReference type="EMBL" id="CM018040">
    <property type="protein sequence ID" value="KAA8535170.1"/>
    <property type="molecule type" value="Genomic_DNA"/>
</dbReference>